<feature type="region of interest" description="Disordered" evidence="4">
    <location>
        <begin position="1"/>
        <end position="27"/>
    </location>
</feature>
<accession>A0ABU8EY03</accession>
<gene>
    <name evidence="6" type="ORF">WAE96_19185</name>
</gene>
<keyword evidence="2" id="KW-0238">DNA-binding</keyword>
<dbReference type="SMART" id="SM00342">
    <property type="entry name" value="HTH_ARAC"/>
    <property type="match status" value="1"/>
</dbReference>
<proteinExistence type="predicted"/>
<evidence type="ECO:0000256" key="2">
    <source>
        <dbReference type="ARBA" id="ARBA00023125"/>
    </source>
</evidence>
<evidence type="ECO:0000259" key="5">
    <source>
        <dbReference type="PROSITE" id="PS01124"/>
    </source>
</evidence>
<keyword evidence="3" id="KW-0804">Transcription</keyword>
<protein>
    <submittedName>
        <fullName evidence="6">Helix-turn-helix transcriptional regulator</fullName>
    </submittedName>
</protein>
<reference evidence="6 7" key="1">
    <citation type="submission" date="2023-12" db="EMBL/GenBank/DDBJ databases">
        <title>Friends and Foes: Symbiotic and Algicidal bacterial influence on Karenia brevis blooms.</title>
        <authorList>
            <person name="Fei C."/>
            <person name="Mohamed A.R."/>
            <person name="Booker A."/>
            <person name="Arshad M."/>
            <person name="Klass S."/>
            <person name="Ahn S."/>
            <person name="Gilbert P.M."/>
            <person name="Heil C.A."/>
            <person name="Martinez J.M."/>
            <person name="Amin S.A."/>
        </authorList>
    </citation>
    <scope>NUCLEOTIDE SEQUENCE [LARGE SCALE GENOMIC DNA]</scope>
    <source>
        <strain evidence="6 7">CE15</strain>
    </source>
</reference>
<evidence type="ECO:0000313" key="7">
    <source>
        <dbReference type="Proteomes" id="UP001382455"/>
    </source>
</evidence>
<dbReference type="PROSITE" id="PS01124">
    <property type="entry name" value="HTH_ARAC_FAMILY_2"/>
    <property type="match status" value="1"/>
</dbReference>
<dbReference type="CDD" id="cd06124">
    <property type="entry name" value="cupin_NimR-like_N"/>
    <property type="match status" value="1"/>
</dbReference>
<name>A0ABU8EY03_9GAMM</name>
<sequence length="265" mass="30523">MNQWRSTPSRFKKKTLGRPVLPRATNMPPWEHVKTHKHTWGQLAYTSNGVLTLFTPEGKFIIPPQQALWLPPGLEHESFCRYGGKFRSVYIDEKYTERLGTSAKSIEVDSVLRALILEICTWQDDYQLDDKTQRFIDVFIDRIELAKETNFVMPLSEDVRLMPIISELLANPGNKLTIEQWGEKVGASSRTLSRLFNKQMNMGFSQWKQKLKAFKAVELLEAGYRQQDIAHQLGFESVSAFNTAFKHYFGVAPNAYVKSHHVNKS</sequence>
<dbReference type="Proteomes" id="UP001382455">
    <property type="component" value="Unassembled WGS sequence"/>
</dbReference>
<dbReference type="RefSeq" id="WP_138628419.1">
    <property type="nucleotide sequence ID" value="NZ_JBAWKS010000002.1"/>
</dbReference>
<dbReference type="InterPro" id="IPR011051">
    <property type="entry name" value="RmlC_Cupin_sf"/>
</dbReference>
<comment type="caution">
    <text evidence="6">The sequence shown here is derived from an EMBL/GenBank/DDBJ whole genome shotgun (WGS) entry which is preliminary data.</text>
</comment>
<dbReference type="PANTHER" id="PTHR11019">
    <property type="entry name" value="HTH-TYPE TRANSCRIPTIONAL REGULATOR NIMR"/>
    <property type="match status" value="1"/>
</dbReference>
<evidence type="ECO:0000256" key="3">
    <source>
        <dbReference type="ARBA" id="ARBA00023163"/>
    </source>
</evidence>
<dbReference type="Pfam" id="PF12833">
    <property type="entry name" value="HTH_18"/>
    <property type="match status" value="1"/>
</dbReference>
<dbReference type="Gene3D" id="1.10.10.60">
    <property type="entry name" value="Homeodomain-like"/>
    <property type="match status" value="2"/>
</dbReference>
<evidence type="ECO:0000256" key="4">
    <source>
        <dbReference type="SAM" id="MobiDB-lite"/>
    </source>
</evidence>
<dbReference type="InterPro" id="IPR018060">
    <property type="entry name" value="HTH_AraC"/>
</dbReference>
<feature type="domain" description="HTH araC/xylS-type" evidence="5">
    <location>
        <begin position="159"/>
        <end position="259"/>
    </location>
</feature>
<dbReference type="InterPro" id="IPR003313">
    <property type="entry name" value="AraC-bd"/>
</dbReference>
<organism evidence="6 7">
    <name type="scientific">Pseudoalteromonas spongiae</name>
    <dbReference type="NCBI Taxonomy" id="298657"/>
    <lineage>
        <taxon>Bacteria</taxon>
        <taxon>Pseudomonadati</taxon>
        <taxon>Pseudomonadota</taxon>
        <taxon>Gammaproteobacteria</taxon>
        <taxon>Alteromonadales</taxon>
        <taxon>Pseudoalteromonadaceae</taxon>
        <taxon>Pseudoalteromonas</taxon>
    </lineage>
</organism>
<dbReference type="PANTHER" id="PTHR11019:SF199">
    <property type="entry name" value="HTH-TYPE TRANSCRIPTIONAL REGULATOR NIMR"/>
    <property type="match status" value="1"/>
</dbReference>
<dbReference type="InterPro" id="IPR009057">
    <property type="entry name" value="Homeodomain-like_sf"/>
</dbReference>
<dbReference type="EMBL" id="JBAWKS010000002">
    <property type="protein sequence ID" value="MEI4551808.1"/>
    <property type="molecule type" value="Genomic_DNA"/>
</dbReference>
<evidence type="ECO:0000313" key="6">
    <source>
        <dbReference type="EMBL" id="MEI4551808.1"/>
    </source>
</evidence>
<keyword evidence="7" id="KW-1185">Reference proteome</keyword>
<keyword evidence="1" id="KW-0805">Transcription regulation</keyword>
<dbReference type="Pfam" id="PF02311">
    <property type="entry name" value="AraC_binding"/>
    <property type="match status" value="1"/>
</dbReference>
<evidence type="ECO:0000256" key="1">
    <source>
        <dbReference type="ARBA" id="ARBA00023015"/>
    </source>
</evidence>
<dbReference type="SUPFAM" id="SSF46689">
    <property type="entry name" value="Homeodomain-like"/>
    <property type="match status" value="1"/>
</dbReference>
<dbReference type="SUPFAM" id="SSF51182">
    <property type="entry name" value="RmlC-like cupins"/>
    <property type="match status" value="1"/>
</dbReference>